<gene>
    <name evidence="3" type="ORF">C1853_12725</name>
    <name evidence="2" type="ORF">C1871_11720</name>
</gene>
<keyword evidence="1" id="KW-0732">Signal</keyword>
<evidence type="ECO:0000313" key="2">
    <source>
        <dbReference type="EMBL" id="RDB83442.1"/>
    </source>
</evidence>
<protein>
    <recommendedName>
        <fullName evidence="6">Lipoprotein LpqN</fullName>
    </recommendedName>
</protein>
<feature type="signal peptide" evidence="1">
    <location>
        <begin position="1"/>
        <end position="17"/>
    </location>
</feature>
<evidence type="ECO:0000313" key="4">
    <source>
        <dbReference type="Proteomes" id="UP000253857"/>
    </source>
</evidence>
<accession>A0A369N1K1</accession>
<sequence>MRQSNRASLLTTSLAFAFALGIASFSGCSGSDLPVEPETHEPLAVIDKAAPTSNATSPHVSETTFYGVNPADIDSAYDLVRLLSLDPEHIPATVERLGFSYGAGAPTGAWESTSADTPLSPPGSTTRILFSLNGGETTSDLMRAGKRPGAITMSITAPYAEPPEAEAVGDALLQAAGLADEAYRNATASEKFDMSSTVRIGRCPEGSAAAIWQLATFNDRNEVFENTTHSLTVLTEEGALAYESDQMIEALAIMGM</sequence>
<dbReference type="Proteomes" id="UP000253857">
    <property type="component" value="Unassembled WGS sequence"/>
</dbReference>
<evidence type="ECO:0000256" key="1">
    <source>
        <dbReference type="SAM" id="SignalP"/>
    </source>
</evidence>
<evidence type="ECO:0000313" key="5">
    <source>
        <dbReference type="Proteomes" id="UP000253915"/>
    </source>
</evidence>
<evidence type="ECO:0008006" key="6">
    <source>
        <dbReference type="Google" id="ProtNLM"/>
    </source>
</evidence>
<reference evidence="4 5" key="1">
    <citation type="journal article" date="2018" name="Elife">
        <title>Discovery and characterization of a prevalent human gut bacterial enzyme sufficient for the inactivation of a family of plant toxins.</title>
        <authorList>
            <person name="Koppel N."/>
            <person name="Bisanz J.E."/>
            <person name="Pandelia M.E."/>
            <person name="Turnbaugh P.J."/>
            <person name="Balskus E.P."/>
        </authorList>
    </citation>
    <scope>NUCLEOTIDE SEQUENCE [LARGE SCALE GENOMIC DNA]</scope>
    <source>
        <strain evidence="3 5">16A</strain>
        <strain evidence="2 4">FAA1-1-60AUCSF</strain>
    </source>
</reference>
<dbReference type="EMBL" id="PPUQ01000022">
    <property type="protein sequence ID" value="RDC35518.1"/>
    <property type="molecule type" value="Genomic_DNA"/>
</dbReference>
<dbReference type="AlphaFoldDB" id="A0A369N1K1"/>
<evidence type="ECO:0000313" key="3">
    <source>
        <dbReference type="EMBL" id="RDC35518.1"/>
    </source>
</evidence>
<feature type="chain" id="PRO_5039487531" description="Lipoprotein LpqN" evidence="1">
    <location>
        <begin position="18"/>
        <end position="256"/>
    </location>
</feature>
<organism evidence="2 4">
    <name type="scientific">Eggerthella lenta</name>
    <name type="common">Eubacterium lentum</name>
    <dbReference type="NCBI Taxonomy" id="84112"/>
    <lineage>
        <taxon>Bacteria</taxon>
        <taxon>Bacillati</taxon>
        <taxon>Actinomycetota</taxon>
        <taxon>Coriobacteriia</taxon>
        <taxon>Eggerthellales</taxon>
        <taxon>Eggerthellaceae</taxon>
        <taxon>Eggerthella</taxon>
    </lineage>
</organism>
<dbReference type="RefSeq" id="WP_035586468.1">
    <property type="nucleotide sequence ID" value="NZ_PPUQ01000022.1"/>
</dbReference>
<dbReference type="Proteomes" id="UP000253915">
    <property type="component" value="Unassembled WGS sequence"/>
</dbReference>
<dbReference type="EMBL" id="PPTY01000024">
    <property type="protein sequence ID" value="RDB83442.1"/>
    <property type="molecule type" value="Genomic_DNA"/>
</dbReference>
<proteinExistence type="predicted"/>
<dbReference type="PROSITE" id="PS51257">
    <property type="entry name" value="PROKAR_LIPOPROTEIN"/>
    <property type="match status" value="1"/>
</dbReference>
<name>A0A369N1K1_EGGLN</name>
<comment type="caution">
    <text evidence="2">The sequence shown here is derived from an EMBL/GenBank/DDBJ whole genome shotgun (WGS) entry which is preliminary data.</text>
</comment>